<evidence type="ECO:0000256" key="5">
    <source>
        <dbReference type="ARBA" id="ARBA00022833"/>
    </source>
</evidence>
<keyword evidence="3 10" id="KW-0677">Repeat</keyword>
<dbReference type="FunFam" id="2.10.230.10:FF:000002">
    <property type="entry name" value="Molecular chaperone DnaJ"/>
    <property type="match status" value="1"/>
</dbReference>
<dbReference type="GO" id="GO:0006260">
    <property type="term" value="P:DNA replication"/>
    <property type="evidence" value="ECO:0007669"/>
    <property type="project" value="UniProtKB-KW"/>
</dbReference>
<feature type="domain" description="J" evidence="12">
    <location>
        <begin position="3"/>
        <end position="68"/>
    </location>
</feature>
<feature type="binding site" evidence="10">
    <location>
        <position position="151"/>
    </location>
    <ligand>
        <name>Zn(2+)</name>
        <dbReference type="ChEBI" id="CHEBI:29105"/>
        <label>1</label>
    </ligand>
</feature>
<keyword evidence="2 10" id="KW-0479">Metal-binding</keyword>
<evidence type="ECO:0000256" key="2">
    <source>
        <dbReference type="ARBA" id="ARBA00022723"/>
    </source>
</evidence>
<dbReference type="Pfam" id="PF00226">
    <property type="entry name" value="DnaJ"/>
    <property type="match status" value="1"/>
</dbReference>
<dbReference type="EMBL" id="CP043312">
    <property type="protein sequence ID" value="QEK39581.1"/>
    <property type="molecule type" value="Genomic_DNA"/>
</dbReference>
<evidence type="ECO:0000313" key="15">
    <source>
        <dbReference type="Proteomes" id="UP000323844"/>
    </source>
</evidence>
<comment type="subcellular location">
    <subcellularLocation>
        <location evidence="10">Cytoplasm</location>
    </subcellularLocation>
</comment>
<dbReference type="GO" id="GO:0009408">
    <property type="term" value="P:response to heat"/>
    <property type="evidence" value="ECO:0007669"/>
    <property type="project" value="InterPro"/>
</dbReference>
<dbReference type="InterPro" id="IPR012724">
    <property type="entry name" value="DnaJ"/>
</dbReference>
<sequence length="370" mass="40438">MKDYYSILGVSKTASKKDITEAYRKLARKHHPDVCSDKTAGKEKMKEINEAYEILKDDTKRAQYDRYGSYQGGATGNPKGDFGFGSTGGSSSFDFDIFDMFDDLMGMGKTPNNKPSRGADIKYNMQISLEDAFTGITTEVSFSSLVRCTDCNATGSKSSSMKECPHCRGKGTITLQQGFLHMKQTCPHCAGQGTIIKDMCTSCSGSGRKNGTCTVSVTIPRGIQDGHHIKFSSKGEAGIRGAPNGDLFIAISIKTHPIFKVKGHDLYCRLPVPFPTAALGGKVILPGIDNHDIEVKIPKGTQSERDILIKGMGMPHINSSVRGNIIAKICVEVPKNLSSKEQKIIEQLQNEQSEKGADKESFFEKVKNLW</sequence>
<dbReference type="InterPro" id="IPR002939">
    <property type="entry name" value="DnaJ_C"/>
</dbReference>
<comment type="function">
    <text evidence="10">Participates actively in the response to hyperosmotic and heat shock by preventing the aggregation of stress-denatured proteins and by disaggregating proteins, also in an autonomous, DnaK-independent fashion. Unfolded proteins bind initially to DnaJ; upon interaction with the DnaJ-bound protein, DnaK hydrolyzes its bound ATP, resulting in the formation of a stable complex. GrpE releases ADP from DnaK; ATP binding to DnaK triggers the release of the substrate protein, thus completing the reaction cycle. Several rounds of ATP-dependent interactions between DnaJ, DnaK and GrpE are required for fully efficient folding. Also involved, together with DnaK and GrpE, in the DNA replication of plasmids through activation of initiation proteins.</text>
</comment>
<dbReference type="PROSITE" id="PS50076">
    <property type="entry name" value="DNAJ_2"/>
    <property type="match status" value="1"/>
</dbReference>
<dbReference type="CDD" id="cd10747">
    <property type="entry name" value="DnaJ_C"/>
    <property type="match status" value="1"/>
</dbReference>
<protein>
    <recommendedName>
        <fullName evidence="9 10">Chaperone protein DnaJ</fullName>
    </recommendedName>
</protein>
<keyword evidence="15" id="KW-1185">Reference proteome</keyword>
<dbReference type="InterPro" id="IPR036410">
    <property type="entry name" value="HSP_DnaJ_Cys-rich_dom_sf"/>
</dbReference>
<dbReference type="InterPro" id="IPR001623">
    <property type="entry name" value="DnaJ_domain"/>
</dbReference>
<evidence type="ECO:0000256" key="3">
    <source>
        <dbReference type="ARBA" id="ARBA00022737"/>
    </source>
</evidence>
<dbReference type="GO" id="GO:0005524">
    <property type="term" value="F:ATP binding"/>
    <property type="evidence" value="ECO:0007669"/>
    <property type="project" value="InterPro"/>
</dbReference>
<feature type="binding site" evidence="10">
    <location>
        <position position="148"/>
    </location>
    <ligand>
        <name>Zn(2+)</name>
        <dbReference type="ChEBI" id="CHEBI:29105"/>
        <label>1</label>
    </ligand>
</feature>
<comment type="domain">
    <text evidence="10">The J domain is necessary and sufficient to stimulate DnaK ATPase activity. Zinc center 1 plays an important role in the autonomous, DnaK-independent chaperone activity of DnaJ. Zinc center 2 is essential for interaction with DnaK and for DnaJ activity.</text>
</comment>
<comment type="cofactor">
    <cofactor evidence="10">
        <name>Zn(2+)</name>
        <dbReference type="ChEBI" id="CHEBI:29105"/>
    </cofactor>
    <text evidence="10">Binds 2 Zn(2+) ions per monomer.</text>
</comment>
<keyword evidence="10" id="KW-0963">Cytoplasm</keyword>
<dbReference type="FunFam" id="2.60.260.20:FF:000005">
    <property type="entry name" value="Chaperone protein dnaJ 1, mitochondrial"/>
    <property type="match status" value="1"/>
</dbReference>
<dbReference type="GO" id="GO:0042026">
    <property type="term" value="P:protein refolding"/>
    <property type="evidence" value="ECO:0007669"/>
    <property type="project" value="TreeGrafter"/>
</dbReference>
<evidence type="ECO:0000256" key="11">
    <source>
        <dbReference type="PROSITE-ProRule" id="PRU00546"/>
    </source>
</evidence>
<feature type="binding site" evidence="10">
    <location>
        <position position="167"/>
    </location>
    <ligand>
        <name>Zn(2+)</name>
        <dbReference type="ChEBI" id="CHEBI:29105"/>
        <label>2</label>
    </ligand>
</feature>
<feature type="binding site" evidence="10">
    <location>
        <position position="164"/>
    </location>
    <ligand>
        <name>Zn(2+)</name>
        <dbReference type="ChEBI" id="CHEBI:29105"/>
        <label>2</label>
    </ligand>
</feature>
<proteinExistence type="inferred from homology"/>
<feature type="binding site" evidence="10">
    <location>
        <position position="203"/>
    </location>
    <ligand>
        <name>Zn(2+)</name>
        <dbReference type="ChEBI" id="CHEBI:29105"/>
        <label>1</label>
    </ligand>
</feature>
<feature type="zinc finger region" description="CR-type" evidence="11">
    <location>
        <begin position="135"/>
        <end position="212"/>
    </location>
</feature>
<gene>
    <name evidence="10 14" type="primary">dnaJ</name>
    <name evidence="14" type="ORF">FZC37_01355</name>
</gene>
<comment type="subunit">
    <text evidence="10">Homodimer.</text>
</comment>
<keyword evidence="7 10" id="KW-0143">Chaperone</keyword>
<accession>A0A5C0UIZ1</accession>
<dbReference type="SUPFAM" id="SSF49493">
    <property type="entry name" value="HSP40/DnaJ peptide-binding domain"/>
    <property type="match status" value="2"/>
</dbReference>
<dbReference type="SMART" id="SM00271">
    <property type="entry name" value="DnaJ"/>
    <property type="match status" value="1"/>
</dbReference>
<dbReference type="PANTHER" id="PTHR43096">
    <property type="entry name" value="DNAJ HOMOLOG 1, MITOCHONDRIAL-RELATED"/>
    <property type="match status" value="1"/>
</dbReference>
<evidence type="ECO:0000256" key="6">
    <source>
        <dbReference type="ARBA" id="ARBA00023016"/>
    </source>
</evidence>
<dbReference type="GO" id="GO:0005737">
    <property type="term" value="C:cytoplasm"/>
    <property type="evidence" value="ECO:0007669"/>
    <property type="project" value="UniProtKB-SubCell"/>
</dbReference>
<dbReference type="PRINTS" id="PR00625">
    <property type="entry name" value="JDOMAIN"/>
</dbReference>
<dbReference type="PROSITE" id="PS51188">
    <property type="entry name" value="ZF_CR"/>
    <property type="match status" value="1"/>
</dbReference>
<dbReference type="Proteomes" id="UP000323844">
    <property type="component" value="Chromosome"/>
</dbReference>
<dbReference type="Pfam" id="PF01556">
    <property type="entry name" value="DnaJ_C"/>
    <property type="match status" value="1"/>
</dbReference>
<dbReference type="Pfam" id="PF00684">
    <property type="entry name" value="DnaJ_CXXCXGXG"/>
    <property type="match status" value="1"/>
</dbReference>
<dbReference type="CDD" id="cd10719">
    <property type="entry name" value="DnaJ_zf"/>
    <property type="match status" value="1"/>
</dbReference>
<dbReference type="GO" id="GO:0031072">
    <property type="term" value="F:heat shock protein binding"/>
    <property type="evidence" value="ECO:0007669"/>
    <property type="project" value="InterPro"/>
</dbReference>
<feature type="binding site" evidence="10">
    <location>
        <position position="200"/>
    </location>
    <ligand>
        <name>Zn(2+)</name>
        <dbReference type="ChEBI" id="CHEBI:29105"/>
        <label>1</label>
    </ligand>
</feature>
<dbReference type="SUPFAM" id="SSF46565">
    <property type="entry name" value="Chaperone J-domain"/>
    <property type="match status" value="1"/>
</dbReference>
<evidence type="ECO:0000259" key="13">
    <source>
        <dbReference type="PROSITE" id="PS51188"/>
    </source>
</evidence>
<dbReference type="CDD" id="cd06257">
    <property type="entry name" value="DnaJ"/>
    <property type="match status" value="1"/>
</dbReference>
<dbReference type="GO" id="GO:0051082">
    <property type="term" value="F:unfolded protein binding"/>
    <property type="evidence" value="ECO:0007669"/>
    <property type="project" value="UniProtKB-UniRule"/>
</dbReference>
<dbReference type="SUPFAM" id="SSF57938">
    <property type="entry name" value="DnaJ/Hsp40 cysteine-rich domain"/>
    <property type="match status" value="1"/>
</dbReference>
<comment type="similarity">
    <text evidence="8 10">Belongs to the DnaJ family.</text>
</comment>
<dbReference type="InterPro" id="IPR036869">
    <property type="entry name" value="J_dom_sf"/>
</dbReference>
<dbReference type="AlphaFoldDB" id="A0A5C0UIZ1"/>
<keyword evidence="4 10" id="KW-0863">Zinc-finger</keyword>
<feature type="binding site" evidence="10">
    <location>
        <position position="189"/>
    </location>
    <ligand>
        <name>Zn(2+)</name>
        <dbReference type="ChEBI" id="CHEBI:29105"/>
        <label>2</label>
    </ligand>
</feature>
<feature type="binding site" evidence="10">
    <location>
        <position position="186"/>
    </location>
    <ligand>
        <name>Zn(2+)</name>
        <dbReference type="ChEBI" id="CHEBI:29105"/>
        <label>2</label>
    </ligand>
</feature>
<dbReference type="RefSeq" id="WP_148951942.1">
    <property type="nucleotide sequence ID" value="NZ_CP043312.1"/>
</dbReference>
<dbReference type="Gene3D" id="2.60.260.20">
    <property type="entry name" value="Urease metallochaperone UreE, N-terminal domain"/>
    <property type="match status" value="2"/>
</dbReference>
<evidence type="ECO:0000256" key="1">
    <source>
        <dbReference type="ARBA" id="ARBA00022705"/>
    </source>
</evidence>
<dbReference type="PANTHER" id="PTHR43096:SF52">
    <property type="entry name" value="DNAJ HOMOLOG 1, MITOCHONDRIAL-RELATED"/>
    <property type="match status" value="1"/>
</dbReference>
<dbReference type="KEGG" id="snay:FZC37_01355"/>
<comment type="caution">
    <text evidence="10">Lacks conserved residue(s) required for the propagation of feature annotation.</text>
</comment>
<dbReference type="Gene3D" id="1.10.287.110">
    <property type="entry name" value="DnaJ domain"/>
    <property type="match status" value="1"/>
</dbReference>
<dbReference type="InterPro" id="IPR001305">
    <property type="entry name" value="HSP_DnaJ_Cys-rich_dom"/>
</dbReference>
<dbReference type="OrthoDB" id="9779889at2"/>
<name>A0A5C0UIZ1_9RICK</name>
<keyword evidence="6 10" id="KW-0346">Stress response</keyword>
<dbReference type="InterPro" id="IPR008971">
    <property type="entry name" value="HSP40/DnaJ_pept-bd"/>
</dbReference>
<dbReference type="NCBIfam" id="NF008035">
    <property type="entry name" value="PRK10767.1"/>
    <property type="match status" value="1"/>
</dbReference>
<dbReference type="Gene3D" id="2.10.230.10">
    <property type="entry name" value="Heat shock protein DnaJ, cysteine-rich domain"/>
    <property type="match status" value="1"/>
</dbReference>
<evidence type="ECO:0000256" key="7">
    <source>
        <dbReference type="ARBA" id="ARBA00023186"/>
    </source>
</evidence>
<evidence type="ECO:0000313" key="14">
    <source>
        <dbReference type="EMBL" id="QEK39581.1"/>
    </source>
</evidence>
<evidence type="ECO:0000256" key="9">
    <source>
        <dbReference type="ARBA" id="ARBA00067609"/>
    </source>
</evidence>
<evidence type="ECO:0000259" key="12">
    <source>
        <dbReference type="PROSITE" id="PS50076"/>
    </source>
</evidence>
<reference evidence="14 15" key="1">
    <citation type="submission" date="2019-08" db="EMBL/GenBank/DDBJ databases">
        <title>Highly reduced genomes of protist endosymbionts show evolutionary convergence.</title>
        <authorList>
            <person name="George E."/>
            <person name="Husnik F."/>
            <person name="Tashyreva D."/>
            <person name="Prokopchuk G."/>
            <person name="Horak A."/>
            <person name="Kwong W.K."/>
            <person name="Lukes J."/>
            <person name="Keeling P.J."/>
        </authorList>
    </citation>
    <scope>NUCLEOTIDE SEQUENCE [LARGE SCALE GENOMIC DNA]</scope>
    <source>
        <strain evidence="14">1621</strain>
    </source>
</reference>
<evidence type="ECO:0000256" key="10">
    <source>
        <dbReference type="HAMAP-Rule" id="MF_01152"/>
    </source>
</evidence>
<keyword evidence="5 10" id="KW-0862">Zinc</keyword>
<feature type="domain" description="CR-type" evidence="13">
    <location>
        <begin position="135"/>
        <end position="212"/>
    </location>
</feature>
<keyword evidence="1 10" id="KW-0235">DNA replication</keyword>
<dbReference type="GO" id="GO:0008270">
    <property type="term" value="F:zinc ion binding"/>
    <property type="evidence" value="ECO:0007669"/>
    <property type="project" value="UniProtKB-UniRule"/>
</dbReference>
<evidence type="ECO:0000256" key="8">
    <source>
        <dbReference type="ARBA" id="ARBA00061004"/>
    </source>
</evidence>
<dbReference type="HAMAP" id="MF_01152">
    <property type="entry name" value="DnaJ"/>
    <property type="match status" value="1"/>
</dbReference>
<evidence type="ECO:0000256" key="4">
    <source>
        <dbReference type="ARBA" id="ARBA00022771"/>
    </source>
</evidence>
<organism evidence="14 15">
    <name type="scientific">Candidatus Sneabacter namystus</name>
    <dbReference type="NCBI Taxonomy" id="2601646"/>
    <lineage>
        <taxon>Bacteria</taxon>
        <taxon>Pseudomonadati</taxon>
        <taxon>Pseudomonadota</taxon>
        <taxon>Alphaproteobacteria</taxon>
        <taxon>Rickettsiales</taxon>
        <taxon>Rickettsiaceae</taxon>
        <taxon>Rickettsieae</taxon>
        <taxon>Candidatus Sneabacter</taxon>
    </lineage>
</organism>